<keyword evidence="3 6" id="KW-0812">Transmembrane</keyword>
<organism evidence="9 11">
    <name type="scientific">Chryseobacterium balustinum</name>
    <dbReference type="NCBI Taxonomy" id="246"/>
    <lineage>
        <taxon>Bacteria</taxon>
        <taxon>Pseudomonadati</taxon>
        <taxon>Bacteroidota</taxon>
        <taxon>Flavobacteriia</taxon>
        <taxon>Flavobacteriales</taxon>
        <taxon>Weeksellaceae</taxon>
        <taxon>Chryseobacterium group</taxon>
        <taxon>Chryseobacterium</taxon>
    </lineage>
</organism>
<evidence type="ECO:0000256" key="2">
    <source>
        <dbReference type="ARBA" id="ARBA00022475"/>
    </source>
</evidence>
<dbReference type="Proteomes" id="UP000190669">
    <property type="component" value="Unassembled WGS sequence"/>
</dbReference>
<keyword evidence="5 6" id="KW-0472">Membrane</keyword>
<feature type="transmembrane region" description="Helical" evidence="6">
    <location>
        <begin position="163"/>
        <end position="185"/>
    </location>
</feature>
<name>A0AAX2IPH0_9FLAO</name>
<accession>A0AAX2IPH0</accession>
<feature type="transmembrane region" description="Helical" evidence="6">
    <location>
        <begin position="86"/>
        <end position="104"/>
    </location>
</feature>
<feature type="transmembrane region" description="Helical" evidence="6">
    <location>
        <begin position="137"/>
        <end position="157"/>
    </location>
</feature>
<protein>
    <submittedName>
        <fullName evidence="8">Threonine/homoserine efflux transporter RhtA</fullName>
    </submittedName>
    <submittedName>
        <fullName evidence="9">Uncharacterized inner membrane transporter yicL</fullName>
    </submittedName>
</protein>
<evidence type="ECO:0000313" key="9">
    <source>
        <dbReference type="EMBL" id="SQA91642.1"/>
    </source>
</evidence>
<evidence type="ECO:0000256" key="6">
    <source>
        <dbReference type="SAM" id="Phobius"/>
    </source>
</evidence>
<feature type="transmembrane region" description="Helical" evidence="6">
    <location>
        <begin position="110"/>
        <end position="130"/>
    </location>
</feature>
<reference evidence="8 10" key="1">
    <citation type="submission" date="2017-02" db="EMBL/GenBank/DDBJ databases">
        <authorList>
            <person name="Varghese N."/>
            <person name="Submissions S."/>
        </authorList>
    </citation>
    <scope>NUCLEOTIDE SEQUENCE [LARGE SCALE GENOMIC DNA]</scope>
    <source>
        <strain evidence="8 10">DSM 16775</strain>
    </source>
</reference>
<evidence type="ECO:0000313" key="8">
    <source>
        <dbReference type="EMBL" id="SKC07673.1"/>
    </source>
</evidence>
<feature type="transmembrane region" description="Helical" evidence="6">
    <location>
        <begin position="45"/>
        <end position="65"/>
    </location>
</feature>
<proteinExistence type="predicted"/>
<comment type="caution">
    <text evidence="9">The sequence shown here is derived from an EMBL/GenBank/DDBJ whole genome shotgun (WGS) entry which is preliminary data.</text>
</comment>
<sequence length="315" mass="34724">MMQFCKINQLAMNVFKGFLLAVGAALLWGVSGTFAQFLFQQRGINIEWLITIRMLISGICLLLFAKFIDKTDVFSIWKNKKDAVQLIVFSITGMLAVQYTYFAAIKHSNAATATVLQYAGPVVIAIYLAFKNKKIPLMIEFLAIILAVAGTFLLVTHGNVNSLNISGTALFFGLASAVALAIYTLQPVKLLSKYKSSVVIGWGMMCGGFVFSFVKSPFSIEGIWDFQTYWYTAFIVIFGTLIAFYAYLTAVQIIGGQKTSLLASMEPLSATVLAVLWLNVSFSTIDWVGSLLIISTVFLLSKKPKKLREVKETGN</sequence>
<dbReference type="InterPro" id="IPR050638">
    <property type="entry name" value="AA-Vitamin_Transporters"/>
</dbReference>
<comment type="subcellular location">
    <subcellularLocation>
        <location evidence="1">Cell membrane</location>
        <topology evidence="1">Multi-pass membrane protein</topology>
    </subcellularLocation>
</comment>
<keyword evidence="2" id="KW-1003">Cell membrane</keyword>
<evidence type="ECO:0000259" key="7">
    <source>
        <dbReference type="Pfam" id="PF00892"/>
    </source>
</evidence>
<feature type="domain" description="EamA" evidence="7">
    <location>
        <begin position="169"/>
        <end position="301"/>
    </location>
</feature>
<dbReference type="PANTHER" id="PTHR32322:SF18">
    <property type="entry name" value="S-ADENOSYLMETHIONINE_S-ADENOSYLHOMOCYSTEINE TRANSPORTER"/>
    <property type="match status" value="1"/>
</dbReference>
<feature type="transmembrane region" description="Helical" evidence="6">
    <location>
        <begin position="229"/>
        <end position="248"/>
    </location>
</feature>
<reference evidence="9 11" key="2">
    <citation type="submission" date="2018-06" db="EMBL/GenBank/DDBJ databases">
        <authorList>
            <consortium name="Pathogen Informatics"/>
            <person name="Doyle S."/>
        </authorList>
    </citation>
    <scope>NUCLEOTIDE SEQUENCE [LARGE SCALE GENOMIC DNA]</scope>
    <source>
        <strain evidence="9 11">NCTC11212</strain>
    </source>
</reference>
<keyword evidence="10" id="KW-1185">Reference proteome</keyword>
<dbReference type="GO" id="GO:0005886">
    <property type="term" value="C:plasma membrane"/>
    <property type="evidence" value="ECO:0007669"/>
    <property type="project" value="UniProtKB-SubCell"/>
</dbReference>
<dbReference type="Proteomes" id="UP000251937">
    <property type="component" value="Unassembled WGS sequence"/>
</dbReference>
<dbReference type="AlphaFoldDB" id="A0AAX2IPH0"/>
<evidence type="ECO:0000256" key="3">
    <source>
        <dbReference type="ARBA" id="ARBA00022692"/>
    </source>
</evidence>
<dbReference type="PANTHER" id="PTHR32322">
    <property type="entry name" value="INNER MEMBRANE TRANSPORTER"/>
    <property type="match status" value="1"/>
</dbReference>
<evidence type="ECO:0000256" key="4">
    <source>
        <dbReference type="ARBA" id="ARBA00022989"/>
    </source>
</evidence>
<gene>
    <name evidence="9" type="primary">yicL</name>
    <name evidence="9" type="ORF">NCTC11212_03277</name>
    <name evidence="8" type="ORF">SAMN05421800_12731</name>
</gene>
<dbReference type="EMBL" id="FUZE01000027">
    <property type="protein sequence ID" value="SKC07673.1"/>
    <property type="molecule type" value="Genomic_DNA"/>
</dbReference>
<evidence type="ECO:0000313" key="10">
    <source>
        <dbReference type="Proteomes" id="UP000190669"/>
    </source>
</evidence>
<evidence type="ECO:0000313" key="11">
    <source>
        <dbReference type="Proteomes" id="UP000251937"/>
    </source>
</evidence>
<feature type="transmembrane region" description="Helical" evidence="6">
    <location>
        <begin position="197"/>
        <end position="214"/>
    </location>
</feature>
<dbReference type="EMBL" id="UAVR01000015">
    <property type="protein sequence ID" value="SQA91642.1"/>
    <property type="molecule type" value="Genomic_DNA"/>
</dbReference>
<evidence type="ECO:0000256" key="1">
    <source>
        <dbReference type="ARBA" id="ARBA00004651"/>
    </source>
</evidence>
<evidence type="ECO:0000256" key="5">
    <source>
        <dbReference type="ARBA" id="ARBA00023136"/>
    </source>
</evidence>
<dbReference type="InterPro" id="IPR037185">
    <property type="entry name" value="EmrE-like"/>
</dbReference>
<dbReference type="Pfam" id="PF00892">
    <property type="entry name" value="EamA"/>
    <property type="match status" value="2"/>
</dbReference>
<dbReference type="InterPro" id="IPR000620">
    <property type="entry name" value="EamA_dom"/>
</dbReference>
<dbReference type="SUPFAM" id="SSF103481">
    <property type="entry name" value="Multidrug resistance efflux transporter EmrE"/>
    <property type="match status" value="2"/>
</dbReference>
<keyword evidence="4 6" id="KW-1133">Transmembrane helix</keyword>
<feature type="domain" description="EamA" evidence="7">
    <location>
        <begin position="16"/>
        <end position="155"/>
    </location>
</feature>